<evidence type="ECO:0000313" key="2">
    <source>
        <dbReference type="Proteomes" id="UP001054837"/>
    </source>
</evidence>
<organism evidence="1 2">
    <name type="scientific">Caerostris darwini</name>
    <dbReference type="NCBI Taxonomy" id="1538125"/>
    <lineage>
        <taxon>Eukaryota</taxon>
        <taxon>Metazoa</taxon>
        <taxon>Ecdysozoa</taxon>
        <taxon>Arthropoda</taxon>
        <taxon>Chelicerata</taxon>
        <taxon>Arachnida</taxon>
        <taxon>Araneae</taxon>
        <taxon>Araneomorphae</taxon>
        <taxon>Entelegynae</taxon>
        <taxon>Araneoidea</taxon>
        <taxon>Araneidae</taxon>
        <taxon>Caerostris</taxon>
    </lineage>
</organism>
<sequence length="97" mass="11146">MKIFPYNANAENVFVTQSTTINVEYAEIAQQQKNQANTFSFFFLLFRCISHLSLPGIFYEKTGIRGLRPDSKYACLFANSTESIIHANPLKRIDFFP</sequence>
<reference evidence="1 2" key="1">
    <citation type="submission" date="2021-06" db="EMBL/GenBank/DDBJ databases">
        <title>Caerostris darwini draft genome.</title>
        <authorList>
            <person name="Kono N."/>
            <person name="Arakawa K."/>
        </authorList>
    </citation>
    <scope>NUCLEOTIDE SEQUENCE [LARGE SCALE GENOMIC DNA]</scope>
</reference>
<accession>A0AAV4NKR4</accession>
<dbReference type="AlphaFoldDB" id="A0AAV4NKR4"/>
<protein>
    <submittedName>
        <fullName evidence="1">Uncharacterized protein</fullName>
    </submittedName>
</protein>
<comment type="caution">
    <text evidence="1">The sequence shown here is derived from an EMBL/GenBank/DDBJ whole genome shotgun (WGS) entry which is preliminary data.</text>
</comment>
<dbReference type="EMBL" id="BPLQ01001709">
    <property type="protein sequence ID" value="GIX84311.1"/>
    <property type="molecule type" value="Genomic_DNA"/>
</dbReference>
<keyword evidence="2" id="KW-1185">Reference proteome</keyword>
<gene>
    <name evidence="1" type="ORF">CDAR_48981</name>
</gene>
<evidence type="ECO:0000313" key="1">
    <source>
        <dbReference type="EMBL" id="GIX84311.1"/>
    </source>
</evidence>
<proteinExistence type="predicted"/>
<dbReference type="Proteomes" id="UP001054837">
    <property type="component" value="Unassembled WGS sequence"/>
</dbReference>
<name>A0AAV4NKR4_9ARAC</name>